<dbReference type="GO" id="GO:0016020">
    <property type="term" value="C:membrane"/>
    <property type="evidence" value="ECO:0007669"/>
    <property type="project" value="GOC"/>
</dbReference>
<dbReference type="PANTHER" id="PTHR34990:SF2">
    <property type="entry name" value="BLL8164 PROTEIN"/>
    <property type="match status" value="1"/>
</dbReference>
<keyword evidence="1" id="KW-1003">Cell membrane</keyword>
<dbReference type="InterPro" id="IPR004843">
    <property type="entry name" value="Calcineurin-like_PHP"/>
</dbReference>
<dbReference type="GO" id="GO:0046872">
    <property type="term" value="F:metal ion binding"/>
    <property type="evidence" value="ECO:0007669"/>
    <property type="project" value="UniProtKB-KW"/>
</dbReference>
<dbReference type="Proteomes" id="UP000572953">
    <property type="component" value="Unassembled WGS sequence"/>
</dbReference>
<dbReference type="PANTHER" id="PTHR34990">
    <property type="entry name" value="UDP-2,3-DIACYLGLUCOSAMINE HYDROLASE-RELATED"/>
    <property type="match status" value="1"/>
</dbReference>
<protein>
    <submittedName>
        <fullName evidence="8">UDP-2,3-diacylglucosamine diphosphatase</fullName>
    </submittedName>
</protein>
<keyword evidence="2" id="KW-0997">Cell inner membrane</keyword>
<dbReference type="Pfam" id="PF00149">
    <property type="entry name" value="Metallophos"/>
    <property type="match status" value="1"/>
</dbReference>
<feature type="domain" description="Calcineurin-like phosphoesterase" evidence="6">
    <location>
        <begin position="21"/>
        <end position="217"/>
    </location>
</feature>
<dbReference type="GO" id="GO:0008758">
    <property type="term" value="F:UDP-2,3-diacylglucosamine hydrolase activity"/>
    <property type="evidence" value="ECO:0007669"/>
    <property type="project" value="TreeGrafter"/>
</dbReference>
<dbReference type="InterPro" id="IPR029052">
    <property type="entry name" value="Metallo-depent_PP-like"/>
</dbReference>
<reference evidence="8 9" key="1">
    <citation type="submission" date="2018-10" db="EMBL/GenBank/DDBJ databases">
        <title>Iterative Subtractive Binning of Freshwater Chronoseries Metagenomes Recovers Nearly Complete Genomes from over Four Hundred Novel Species.</title>
        <authorList>
            <person name="Rodriguez-R L.M."/>
            <person name="Tsementzi D."/>
            <person name="Luo C."/>
            <person name="Konstantinidis K.T."/>
        </authorList>
    </citation>
    <scope>NUCLEOTIDE SEQUENCE [LARGE SCALE GENOMIC DNA]</scope>
    <source>
        <strain evidence="8">WB7_2B_003</strain>
        <strain evidence="7">WB8_2A_004</strain>
    </source>
</reference>
<dbReference type="AlphaFoldDB" id="A0A845S939"/>
<dbReference type="Gene3D" id="3.60.21.10">
    <property type="match status" value="1"/>
</dbReference>
<keyword evidence="5" id="KW-0464">Manganese</keyword>
<evidence type="ECO:0000256" key="4">
    <source>
        <dbReference type="ARBA" id="ARBA00023136"/>
    </source>
</evidence>
<accession>A0A845S939</accession>
<evidence type="ECO:0000313" key="7">
    <source>
        <dbReference type="EMBL" id="NCU52749.1"/>
    </source>
</evidence>
<dbReference type="Proteomes" id="UP000747791">
    <property type="component" value="Unassembled WGS sequence"/>
</dbReference>
<dbReference type="EMBL" id="RGOB01000003">
    <property type="protein sequence ID" value="NCU52749.1"/>
    <property type="molecule type" value="Genomic_DNA"/>
</dbReference>
<evidence type="ECO:0000256" key="3">
    <source>
        <dbReference type="ARBA" id="ARBA00022723"/>
    </source>
</evidence>
<dbReference type="InterPro" id="IPR043461">
    <property type="entry name" value="LpxH-like"/>
</dbReference>
<organism evidence="8 9">
    <name type="scientific">Candidatus Fonsibacter lacus</name>
    <dbReference type="NCBI Taxonomy" id="2576439"/>
    <lineage>
        <taxon>Bacteria</taxon>
        <taxon>Pseudomonadati</taxon>
        <taxon>Pseudomonadota</taxon>
        <taxon>Alphaproteobacteria</taxon>
        <taxon>Candidatus Pelagibacterales</taxon>
        <taxon>Candidatus Pelagibacterales incertae sedis</taxon>
        <taxon>Candidatus Fonsibacter</taxon>
    </lineage>
</organism>
<sequence>MLKKESFKNRIDKILNYKSIWISDLHLGTRGCQSELLLEFIRHTQSEKLYLVGDIVDGWALKNTWYWPQSHNDVVQKILKKARHGTRVFYLSGNHDEILRKFIPINFGGVEIANQVIHETIDNKKYLVVHGDQFDGIIQCAKWLAILGSLTYDFLIYFNRYINFFRKKLGYEYWSLSKYLKFKVKNAVKFVSEFEKLVGNYAKQYKVDGIICGHIHHANMQYIDDIHYINDGDWVESCTALVEHFDGRLELINWIEKRQELFTENQDVEQLKIAS</sequence>
<dbReference type="GO" id="GO:0009245">
    <property type="term" value="P:lipid A biosynthetic process"/>
    <property type="evidence" value="ECO:0007669"/>
    <property type="project" value="TreeGrafter"/>
</dbReference>
<evidence type="ECO:0000256" key="2">
    <source>
        <dbReference type="ARBA" id="ARBA00022519"/>
    </source>
</evidence>
<name>A0A845S939_9PROT</name>
<keyword evidence="3" id="KW-0479">Metal-binding</keyword>
<evidence type="ECO:0000259" key="6">
    <source>
        <dbReference type="Pfam" id="PF00149"/>
    </source>
</evidence>
<dbReference type="SUPFAM" id="SSF56300">
    <property type="entry name" value="Metallo-dependent phosphatases"/>
    <property type="match status" value="1"/>
</dbReference>
<gene>
    <name evidence="8" type="ORF">EBV78_00170</name>
    <name evidence="7" type="ORF">EBX74_00325</name>
</gene>
<proteinExistence type="predicted"/>
<dbReference type="CDD" id="cd07398">
    <property type="entry name" value="MPP_YbbF-LpxH"/>
    <property type="match status" value="1"/>
</dbReference>
<keyword evidence="4" id="KW-0472">Membrane</keyword>
<evidence type="ECO:0000313" key="8">
    <source>
        <dbReference type="EMBL" id="NCU62504.1"/>
    </source>
</evidence>
<dbReference type="EMBL" id="RGGN01000002">
    <property type="protein sequence ID" value="NCU62504.1"/>
    <property type="molecule type" value="Genomic_DNA"/>
</dbReference>
<comment type="caution">
    <text evidence="8">The sequence shown here is derived from an EMBL/GenBank/DDBJ whole genome shotgun (WGS) entry which is preliminary data.</text>
</comment>
<evidence type="ECO:0000256" key="5">
    <source>
        <dbReference type="ARBA" id="ARBA00023211"/>
    </source>
</evidence>
<evidence type="ECO:0000256" key="1">
    <source>
        <dbReference type="ARBA" id="ARBA00022475"/>
    </source>
</evidence>
<evidence type="ECO:0000313" key="9">
    <source>
        <dbReference type="Proteomes" id="UP000572953"/>
    </source>
</evidence>